<sequence length="48" mass="5189">MPSALERFGEPGFDHIFGDVGPEHARAEDKDVGVVVAAAHDRREMVVA</sequence>
<dbReference type="AlphaFoldDB" id="A0A645CU44"/>
<evidence type="ECO:0000313" key="1">
    <source>
        <dbReference type="EMBL" id="MPM80405.1"/>
    </source>
</evidence>
<dbReference type="EMBL" id="VSSQ01030031">
    <property type="protein sequence ID" value="MPM80405.1"/>
    <property type="molecule type" value="Genomic_DNA"/>
</dbReference>
<comment type="caution">
    <text evidence="1">The sequence shown here is derived from an EMBL/GenBank/DDBJ whole genome shotgun (WGS) entry which is preliminary data.</text>
</comment>
<name>A0A645CU44_9ZZZZ</name>
<reference evidence="1" key="1">
    <citation type="submission" date="2019-08" db="EMBL/GenBank/DDBJ databases">
        <authorList>
            <person name="Kucharzyk K."/>
            <person name="Murdoch R.W."/>
            <person name="Higgins S."/>
            <person name="Loffler F."/>
        </authorList>
    </citation>
    <scope>NUCLEOTIDE SEQUENCE</scope>
</reference>
<proteinExistence type="predicted"/>
<accession>A0A645CU44</accession>
<organism evidence="1">
    <name type="scientific">bioreactor metagenome</name>
    <dbReference type="NCBI Taxonomy" id="1076179"/>
    <lineage>
        <taxon>unclassified sequences</taxon>
        <taxon>metagenomes</taxon>
        <taxon>ecological metagenomes</taxon>
    </lineage>
</organism>
<gene>
    <name evidence="1" type="ORF">SDC9_127452</name>
</gene>
<protein>
    <submittedName>
        <fullName evidence="1">Uncharacterized protein</fullName>
    </submittedName>
</protein>